<dbReference type="OrthoDB" id="1303589at2759"/>
<accession>A0A1S3ZHL3</accession>
<dbReference type="PANTHER" id="PTHR31973">
    <property type="entry name" value="POLYPROTEIN, PUTATIVE-RELATED"/>
    <property type="match status" value="1"/>
</dbReference>
<evidence type="ECO:0008006" key="2">
    <source>
        <dbReference type="Google" id="ProtNLM"/>
    </source>
</evidence>
<dbReference type="AlphaFoldDB" id="A0A1S3ZHL3"/>
<name>A0A1S3ZHL3_TOBAC</name>
<dbReference type="PANTHER" id="PTHR31973:SF189">
    <property type="entry name" value="TRANSPOSASE, MUDR, PLANT, MULE TRANSPOSASE DOMAIN PROTEIN-RELATED"/>
    <property type="match status" value="1"/>
</dbReference>
<reference evidence="1" key="1">
    <citation type="submission" date="2025-08" db="UniProtKB">
        <authorList>
            <consortium name="RefSeq"/>
        </authorList>
    </citation>
    <scope>IDENTIFICATION</scope>
</reference>
<dbReference type="KEGG" id="nta:107786747"/>
<gene>
    <name evidence="1" type="primary">LOC107786747</name>
</gene>
<dbReference type="PaxDb" id="4097-A0A1S3ZHL3"/>
<dbReference type="STRING" id="4097.A0A1S3ZHL3"/>
<dbReference type="RefSeq" id="XP_016463747.1">
    <property type="nucleotide sequence ID" value="XM_016608261.1"/>
</dbReference>
<protein>
    <recommendedName>
        <fullName evidence="2">MULE transposase domain-containing protein</fullName>
    </recommendedName>
</protein>
<dbReference type="OMA" id="NMYALAN"/>
<sequence>MNNQFNVISIFVVEECEPSINLPNIIHHNEHDEPDELEAATDCDESDNCDDNEYVVSSDDDSNRLEKHFTQKKRDINDKLTGYKELDRSIIFKDIAEARKVINMYALANGILQGGGVEFRTLNSEYTCEPTYENHRVNAKTIAAYFKRGFQDDPKIKVREMRASLKATYNVNFSEAKCKRRFRRMYICFHAMKMGFMSGVRPFIGLDGTSLKGKVKGQLLVAVGQDSANHFYPLAWAIVVKETKVTWN</sequence>
<proteinExistence type="predicted"/>
<evidence type="ECO:0000313" key="1">
    <source>
        <dbReference type="RefSeq" id="XP_016463747.1"/>
    </source>
</evidence>
<organism evidence="1">
    <name type="scientific">Nicotiana tabacum</name>
    <name type="common">Common tobacco</name>
    <dbReference type="NCBI Taxonomy" id="4097"/>
    <lineage>
        <taxon>Eukaryota</taxon>
        <taxon>Viridiplantae</taxon>
        <taxon>Streptophyta</taxon>
        <taxon>Embryophyta</taxon>
        <taxon>Tracheophyta</taxon>
        <taxon>Spermatophyta</taxon>
        <taxon>Magnoliopsida</taxon>
        <taxon>eudicotyledons</taxon>
        <taxon>Gunneridae</taxon>
        <taxon>Pentapetalae</taxon>
        <taxon>asterids</taxon>
        <taxon>lamiids</taxon>
        <taxon>Solanales</taxon>
        <taxon>Solanaceae</taxon>
        <taxon>Nicotianoideae</taxon>
        <taxon>Nicotianeae</taxon>
        <taxon>Nicotiana</taxon>
    </lineage>
</organism>